<gene>
    <name evidence="1" type="ORF">PS870_02053</name>
</gene>
<evidence type="ECO:0000313" key="1">
    <source>
        <dbReference type="EMBL" id="VVO85903.1"/>
    </source>
</evidence>
<accession>A0A5E7JRV7</accession>
<dbReference type="AlphaFoldDB" id="A0A5E7JRV7"/>
<sequence>MSDTKEFLVTAGVDVQANGIGVSIFRHQIPLGETQELLNTQIAVAEQQLQKHGFVELLDPASSPAPAEVDPLQAVWAAFERFYGPATTANSALKL</sequence>
<organism evidence="1 2">
    <name type="scientific">Pseudomonas fluorescens</name>
    <dbReference type="NCBI Taxonomy" id="294"/>
    <lineage>
        <taxon>Bacteria</taxon>
        <taxon>Pseudomonadati</taxon>
        <taxon>Pseudomonadota</taxon>
        <taxon>Gammaproteobacteria</taxon>
        <taxon>Pseudomonadales</taxon>
        <taxon>Pseudomonadaceae</taxon>
        <taxon>Pseudomonas</taxon>
    </lineage>
</organism>
<reference evidence="1 2" key="1">
    <citation type="submission" date="2019-09" db="EMBL/GenBank/DDBJ databases">
        <authorList>
            <person name="Chandra G."/>
            <person name="Truman W A."/>
        </authorList>
    </citation>
    <scope>NUCLEOTIDE SEQUENCE [LARGE SCALE GENOMIC DNA]</scope>
    <source>
        <strain evidence="1">PS870</strain>
    </source>
</reference>
<name>A0A5E7JRV7_PSEFL</name>
<dbReference type="EMBL" id="CABVIK010000005">
    <property type="protein sequence ID" value="VVO85903.1"/>
    <property type="molecule type" value="Genomic_DNA"/>
</dbReference>
<proteinExistence type="predicted"/>
<dbReference type="RefSeq" id="WP_154912248.1">
    <property type="nucleotide sequence ID" value="NZ_CABVIK010000005.1"/>
</dbReference>
<evidence type="ECO:0000313" key="2">
    <source>
        <dbReference type="Proteomes" id="UP000349468"/>
    </source>
</evidence>
<protein>
    <submittedName>
        <fullName evidence="1">Uncharacterized protein</fullName>
    </submittedName>
</protein>
<dbReference type="Proteomes" id="UP000349468">
    <property type="component" value="Unassembled WGS sequence"/>
</dbReference>